<dbReference type="GO" id="GO:0006412">
    <property type="term" value="P:translation"/>
    <property type="evidence" value="ECO:0007669"/>
    <property type="project" value="UniProtKB-UniRule"/>
</dbReference>
<dbReference type="InterPro" id="IPR038630">
    <property type="entry name" value="L24e/L24_sf"/>
</dbReference>
<keyword evidence="3 6" id="KW-0863">Zinc-finger</keyword>
<evidence type="ECO:0000259" key="7">
    <source>
        <dbReference type="SMART" id="SM00746"/>
    </source>
</evidence>
<keyword evidence="4 6" id="KW-0862">Zinc</keyword>
<evidence type="ECO:0000256" key="5">
    <source>
        <dbReference type="ARBA" id="ARBA00022884"/>
    </source>
</evidence>
<dbReference type="AlphaFoldDB" id="A0A031LNG0"/>
<dbReference type="Gene3D" id="2.30.170.20">
    <property type="entry name" value="Ribosomal protein L24e"/>
    <property type="match status" value="1"/>
</dbReference>
<dbReference type="CDD" id="cd00472">
    <property type="entry name" value="Ribosomal_L24e_L24"/>
    <property type="match status" value="1"/>
</dbReference>
<evidence type="ECO:0000313" key="8">
    <source>
        <dbReference type="EMBL" id="EZQ03079.1"/>
    </source>
</evidence>
<dbReference type="GO" id="GO:1990904">
    <property type="term" value="C:ribonucleoprotein complex"/>
    <property type="evidence" value="ECO:0007669"/>
    <property type="project" value="UniProtKB-KW"/>
</dbReference>
<dbReference type="RefSeq" id="WP_048100130.1">
    <property type="nucleotide sequence ID" value="NZ_JFZT01000048.1"/>
</dbReference>
<feature type="zinc finger region" description="C4-type" evidence="6">
    <location>
        <begin position="8"/>
        <end position="38"/>
    </location>
</feature>
<evidence type="ECO:0000256" key="4">
    <source>
        <dbReference type="ARBA" id="ARBA00022833"/>
    </source>
</evidence>
<keyword evidence="6" id="KW-0479">Metal-binding</keyword>
<evidence type="ECO:0000256" key="1">
    <source>
        <dbReference type="ARBA" id="ARBA00005647"/>
    </source>
</evidence>
<comment type="subunit">
    <text evidence="6">Part of the 50S ribosomal subunit. Forms a cluster with proteins L3 and L14.</text>
</comment>
<evidence type="ECO:0000313" key="9">
    <source>
        <dbReference type="Proteomes" id="UP000024332"/>
    </source>
</evidence>
<evidence type="ECO:0000256" key="6">
    <source>
        <dbReference type="HAMAP-Rule" id="MF_00773"/>
    </source>
</evidence>
<dbReference type="EMBL" id="JFZT01000048">
    <property type="protein sequence ID" value="EZQ03079.1"/>
    <property type="molecule type" value="Genomic_DNA"/>
</dbReference>
<gene>
    <name evidence="6" type="primary">rpl24e</name>
    <name evidence="8" type="ORF">CM19_09590</name>
</gene>
<dbReference type="GO" id="GO:0019843">
    <property type="term" value="F:rRNA binding"/>
    <property type="evidence" value="ECO:0007669"/>
    <property type="project" value="UniProtKB-UniRule"/>
</dbReference>
<dbReference type="OrthoDB" id="55506at2157"/>
<protein>
    <recommendedName>
        <fullName evidence="6">Large ribosomal subunit protein eL24</fullName>
    </recommendedName>
</protein>
<organism evidence="8 9">
    <name type="scientific">Candidatus Acidianus copahuensis</name>
    <dbReference type="NCBI Taxonomy" id="1160895"/>
    <lineage>
        <taxon>Archaea</taxon>
        <taxon>Thermoproteota</taxon>
        <taxon>Thermoprotei</taxon>
        <taxon>Sulfolobales</taxon>
        <taxon>Sulfolobaceae</taxon>
        <taxon>Acidianus</taxon>
    </lineage>
</organism>
<comment type="caution">
    <text evidence="8">The sequence shown here is derived from an EMBL/GenBank/DDBJ whole genome shotgun (WGS) entry which is preliminary data.</text>
</comment>
<evidence type="ECO:0000256" key="2">
    <source>
        <dbReference type="ARBA" id="ARBA00022730"/>
    </source>
</evidence>
<feature type="binding site" evidence="6">
    <location>
        <position position="11"/>
    </location>
    <ligand>
        <name>Zn(2+)</name>
        <dbReference type="ChEBI" id="CHEBI:29105"/>
    </ligand>
</feature>
<feature type="binding site" evidence="6">
    <location>
        <position position="38"/>
    </location>
    <ligand>
        <name>Zn(2+)</name>
        <dbReference type="ChEBI" id="CHEBI:29105"/>
    </ligand>
</feature>
<dbReference type="InterPro" id="IPR055345">
    <property type="entry name" value="Ribosomal_eL24-rel_arc"/>
</dbReference>
<comment type="similarity">
    <text evidence="1 6">Belongs to the eukaryotic ribosomal protein eL24 family.</text>
</comment>
<dbReference type="GO" id="GO:0008270">
    <property type="term" value="F:zinc ion binding"/>
    <property type="evidence" value="ECO:0007669"/>
    <property type="project" value="UniProtKB-UniRule"/>
</dbReference>
<dbReference type="GO" id="GO:0003735">
    <property type="term" value="F:structural constituent of ribosome"/>
    <property type="evidence" value="ECO:0007669"/>
    <property type="project" value="InterPro"/>
</dbReference>
<dbReference type="NCBIfam" id="NF034186">
    <property type="entry name" value="PRK14891.1-1"/>
    <property type="match status" value="1"/>
</dbReference>
<name>A0A031LNG0_9CREN</name>
<dbReference type="InterPro" id="IPR011017">
    <property type="entry name" value="TRASH_dom"/>
</dbReference>
<proteinExistence type="inferred from homology"/>
<feature type="binding site" evidence="6">
    <location>
        <position position="8"/>
    </location>
    <ligand>
        <name>Zn(2+)</name>
        <dbReference type="ChEBI" id="CHEBI:29105"/>
    </ligand>
</feature>
<dbReference type="STRING" id="1160895.CM19_09590"/>
<reference evidence="8 9" key="1">
    <citation type="submission" date="2014-03" db="EMBL/GenBank/DDBJ databases">
        <title>Draft genome sequence of the novel thermoacidophilic archaea Acidianus copahuensis ALE1 strain, isolated from Copahue volcanic area in Neuquen Argentina.</title>
        <authorList>
            <person name="Urbieta M.S."/>
            <person name="Rascovan N."/>
            <person name="Castro C."/>
            <person name="Revale S."/>
            <person name="Giaveno M.A."/>
            <person name="Vazquez M.P."/>
            <person name="Donati E.R."/>
        </authorList>
    </citation>
    <scope>NUCLEOTIDE SEQUENCE [LARGE SCALE GENOMIC DNA]</scope>
    <source>
        <strain evidence="8 9">ALE1</strain>
    </source>
</reference>
<comment type="cofactor">
    <cofactor evidence="6">
        <name>Zn(2+)</name>
        <dbReference type="ChEBI" id="CHEBI:29105"/>
    </cofactor>
    <text evidence="6">Binds 1 zinc ion per subunit.</text>
</comment>
<keyword evidence="6 8" id="KW-0689">Ribosomal protein</keyword>
<evidence type="ECO:0000256" key="3">
    <source>
        <dbReference type="ARBA" id="ARBA00022771"/>
    </source>
</evidence>
<feature type="domain" description="TRASH" evidence="7">
    <location>
        <begin position="8"/>
        <end position="46"/>
    </location>
</feature>
<dbReference type="Pfam" id="PF01246">
    <property type="entry name" value="Ribosomal_L24e"/>
    <property type="match status" value="1"/>
</dbReference>
<keyword evidence="5 6" id="KW-0694">RNA-binding</keyword>
<dbReference type="SMART" id="SM00746">
    <property type="entry name" value="TRASH"/>
    <property type="match status" value="1"/>
</dbReference>
<keyword evidence="6" id="KW-0687">Ribonucleoprotein</keyword>
<dbReference type="GO" id="GO:0005840">
    <property type="term" value="C:ribosome"/>
    <property type="evidence" value="ECO:0007669"/>
    <property type="project" value="UniProtKB-KW"/>
</dbReference>
<keyword evidence="2 6" id="KW-0699">rRNA-binding</keyword>
<sequence>MPPIPHTCNFCGKTIPVGTGMMHVKVDGTILWFCSAKCRKYMLRYHKDPKRLKWTKSYMRVR</sequence>
<dbReference type="HAMAP" id="MF_00773">
    <property type="entry name" value="Ribosomal_eL24"/>
    <property type="match status" value="1"/>
</dbReference>
<dbReference type="SUPFAM" id="SSF57716">
    <property type="entry name" value="Glucocorticoid receptor-like (DNA-binding domain)"/>
    <property type="match status" value="1"/>
</dbReference>
<feature type="binding site" evidence="6">
    <location>
        <position position="34"/>
    </location>
    <ligand>
        <name>Zn(2+)</name>
        <dbReference type="ChEBI" id="CHEBI:29105"/>
    </ligand>
</feature>
<keyword evidence="9" id="KW-1185">Reference proteome</keyword>
<accession>A0A031LNG0</accession>
<dbReference type="Proteomes" id="UP000024332">
    <property type="component" value="Unassembled WGS sequence"/>
</dbReference>
<dbReference type="InterPro" id="IPR000988">
    <property type="entry name" value="Ribosomal_eL24-rel_N"/>
</dbReference>
<comment type="function">
    <text evidence="6">Binds to the 23S rRNA.</text>
</comment>